<dbReference type="CDD" id="cd00088">
    <property type="entry name" value="HPT"/>
    <property type="match status" value="1"/>
</dbReference>
<dbReference type="AlphaFoldDB" id="A0A7C5QFK9"/>
<dbReference type="SUPFAM" id="SSF47384">
    <property type="entry name" value="Homodimeric domain of signal transducing histidine kinase"/>
    <property type="match status" value="1"/>
</dbReference>
<feature type="domain" description="Histidine kinase" evidence="8">
    <location>
        <begin position="256"/>
        <end position="481"/>
    </location>
</feature>
<evidence type="ECO:0000313" key="10">
    <source>
        <dbReference type="EMBL" id="HHJ64881.1"/>
    </source>
</evidence>
<dbReference type="InterPro" id="IPR004105">
    <property type="entry name" value="CheA-like_dim"/>
</dbReference>
<dbReference type="GO" id="GO:0006935">
    <property type="term" value="P:chemotaxis"/>
    <property type="evidence" value="ECO:0007669"/>
    <property type="project" value="InterPro"/>
</dbReference>
<comment type="caution">
    <text evidence="10">The sequence shown here is derived from an EMBL/GenBank/DDBJ whole genome shotgun (WGS) entry which is preliminary data.</text>
</comment>
<feature type="domain" description="HPt" evidence="9">
    <location>
        <begin position="2"/>
        <end position="106"/>
    </location>
</feature>
<evidence type="ECO:0000256" key="6">
    <source>
        <dbReference type="PROSITE-ProRule" id="PRU00110"/>
    </source>
</evidence>
<comment type="catalytic activity">
    <reaction evidence="1">
        <text>ATP + protein L-histidine = ADP + protein N-phospho-L-histidine.</text>
        <dbReference type="EC" id="2.7.13.3"/>
    </reaction>
</comment>
<keyword evidence="3 6" id="KW-0597">Phosphoprotein</keyword>
<evidence type="ECO:0000256" key="5">
    <source>
        <dbReference type="ARBA" id="ARBA00022777"/>
    </source>
</evidence>
<dbReference type="GO" id="GO:0000155">
    <property type="term" value="F:phosphorelay sensor kinase activity"/>
    <property type="evidence" value="ECO:0007669"/>
    <property type="project" value="InterPro"/>
</dbReference>
<dbReference type="InterPro" id="IPR005467">
    <property type="entry name" value="His_kinase_dom"/>
</dbReference>
<evidence type="ECO:0000256" key="2">
    <source>
        <dbReference type="ARBA" id="ARBA00012438"/>
    </source>
</evidence>
<name>A0A7C5QFK9_AQUAO</name>
<evidence type="ECO:0000256" key="1">
    <source>
        <dbReference type="ARBA" id="ARBA00000085"/>
    </source>
</evidence>
<dbReference type="SMART" id="SM01231">
    <property type="entry name" value="H-kinase_dim"/>
    <property type="match status" value="1"/>
</dbReference>
<dbReference type="PANTHER" id="PTHR43395">
    <property type="entry name" value="SENSOR HISTIDINE KINASE CHEA"/>
    <property type="match status" value="1"/>
</dbReference>
<evidence type="ECO:0000256" key="4">
    <source>
        <dbReference type="ARBA" id="ARBA00022679"/>
    </source>
</evidence>
<dbReference type="Pfam" id="PF02895">
    <property type="entry name" value="H-kinase_dim"/>
    <property type="match status" value="1"/>
</dbReference>
<dbReference type="EC" id="2.7.13.3" evidence="2"/>
<dbReference type="InterPro" id="IPR036641">
    <property type="entry name" value="HPT_dom_sf"/>
</dbReference>
<dbReference type="PANTHER" id="PTHR43395:SF1">
    <property type="entry name" value="CHEMOTAXIS PROTEIN CHEA"/>
    <property type="match status" value="1"/>
</dbReference>
<reference evidence="10" key="1">
    <citation type="journal article" date="2020" name="mSystems">
        <title>Genome- and Community-Level Interaction Insights into Carbon Utilization and Element Cycling Functions of Hydrothermarchaeota in Hydrothermal Sediment.</title>
        <authorList>
            <person name="Zhou Z."/>
            <person name="Liu Y."/>
            <person name="Xu W."/>
            <person name="Pan J."/>
            <person name="Luo Z.H."/>
            <person name="Li M."/>
        </authorList>
    </citation>
    <scope>NUCLEOTIDE SEQUENCE [LARGE SCALE GENOMIC DNA]</scope>
    <source>
        <strain evidence="10">HyVt-501</strain>
    </source>
</reference>
<dbReference type="InterPro" id="IPR036890">
    <property type="entry name" value="HATPase_C_sf"/>
</dbReference>
<keyword evidence="4" id="KW-0808">Transferase</keyword>
<dbReference type="Proteomes" id="UP000885792">
    <property type="component" value="Unassembled WGS sequence"/>
</dbReference>
<dbReference type="Pfam" id="PF02518">
    <property type="entry name" value="HATPase_c"/>
    <property type="match status" value="1"/>
</dbReference>
<dbReference type="Gene3D" id="1.10.287.560">
    <property type="entry name" value="Histidine kinase CheA-like, homodimeric domain"/>
    <property type="match status" value="1"/>
</dbReference>
<dbReference type="SMART" id="SM00073">
    <property type="entry name" value="HPT"/>
    <property type="match status" value="1"/>
</dbReference>
<dbReference type="Gene3D" id="3.30.565.10">
    <property type="entry name" value="Histidine kinase-like ATPase, C-terminal domain"/>
    <property type="match status" value="1"/>
</dbReference>
<gene>
    <name evidence="10" type="ORF">ENJ61_08255</name>
</gene>
<feature type="modified residue" description="Phosphohistidine" evidence="6">
    <location>
        <position position="49"/>
    </location>
</feature>
<protein>
    <recommendedName>
        <fullName evidence="2">histidine kinase</fullName>
        <ecNumber evidence="2">2.7.13.3</ecNumber>
    </recommendedName>
</protein>
<dbReference type="InterPro" id="IPR051315">
    <property type="entry name" value="Bact_Chemotaxis_CheA"/>
</dbReference>
<dbReference type="PROSITE" id="PS50894">
    <property type="entry name" value="HPT"/>
    <property type="match status" value="1"/>
</dbReference>
<feature type="compositionally biased region" description="Basic and acidic residues" evidence="7">
    <location>
        <begin position="204"/>
        <end position="239"/>
    </location>
</feature>
<dbReference type="FunFam" id="3.30.565.10:FF:000016">
    <property type="entry name" value="Chemotaxis protein CheA, putative"/>
    <property type="match status" value="1"/>
</dbReference>
<dbReference type="InterPro" id="IPR036097">
    <property type="entry name" value="HisK_dim/P_sf"/>
</dbReference>
<evidence type="ECO:0000256" key="3">
    <source>
        <dbReference type="ARBA" id="ARBA00022553"/>
    </source>
</evidence>
<dbReference type="InterPro" id="IPR003594">
    <property type="entry name" value="HATPase_dom"/>
</dbReference>
<dbReference type="InterPro" id="IPR008207">
    <property type="entry name" value="Sig_transdc_His_kin_Hpt_dom"/>
</dbReference>
<keyword evidence="5" id="KW-0418">Kinase</keyword>
<evidence type="ECO:0000259" key="9">
    <source>
        <dbReference type="PROSITE" id="PS50894"/>
    </source>
</evidence>
<proteinExistence type="predicted"/>
<dbReference type="SUPFAM" id="SSF47226">
    <property type="entry name" value="Histidine-containing phosphotransfer domain, HPT domain"/>
    <property type="match status" value="1"/>
</dbReference>
<feature type="region of interest" description="Disordered" evidence="7">
    <location>
        <begin position="188"/>
        <end position="239"/>
    </location>
</feature>
<evidence type="ECO:0000259" key="8">
    <source>
        <dbReference type="PROSITE" id="PS50109"/>
    </source>
</evidence>
<dbReference type="CDD" id="cd16916">
    <property type="entry name" value="HATPase_CheA-like"/>
    <property type="match status" value="1"/>
</dbReference>
<dbReference type="Gene3D" id="1.20.120.160">
    <property type="entry name" value="HPT domain"/>
    <property type="match status" value="1"/>
</dbReference>
<dbReference type="PROSITE" id="PS50109">
    <property type="entry name" value="HIS_KIN"/>
    <property type="match status" value="1"/>
</dbReference>
<sequence>MISDEMRDIFNEFVIEAEENLQKIEENLLELEKDPKNEEILNATFRAMHTLKGGAGFLGLEAIVETAHAAEDVLGKLRNGELQLTPELNDLILEAVDFIRSALAKYEAGEEVQVPEDLVARLRKLEESAVSKQEEEATVDELLERYGFGHLKGKPIEEILEELILLPPDERPADLIDQLDKLIAVSETPQPAEEEKAEEPPPEPAEKSIEVAEEQTEKEVPREKEEKKPPERKAPVSQEGEKVLRIDVRKIEDLMNLVGELVLERNRLLRVFQKLYEEYQSKTIDEFETVMSSLDRIVGDLQLAVMKTRMQPVKRLFQKFPRVVRDLARMLGKEVELVLEGEDAEMDKTVLEKLEEPLIHLIRNAVDHGIEPPEERTRMGKPPKGTVKLSAYYHGDRIFIEVADDGRGIDVEKVKKKALERGLITPDRAEKMTDKDILFLIFHPGFSTAEGVSQVSGRGVGMDVVMNTVSAFRGTIDIETE</sequence>
<dbReference type="Pfam" id="PF01627">
    <property type="entry name" value="Hpt"/>
    <property type="match status" value="1"/>
</dbReference>
<dbReference type="InterPro" id="IPR037006">
    <property type="entry name" value="CheA-like_homodim_sf"/>
</dbReference>
<dbReference type="SMART" id="SM00387">
    <property type="entry name" value="HATPase_c"/>
    <property type="match status" value="1"/>
</dbReference>
<accession>A0A7C5QFK9</accession>
<feature type="non-terminal residue" evidence="10">
    <location>
        <position position="481"/>
    </location>
</feature>
<dbReference type="SUPFAM" id="SSF55874">
    <property type="entry name" value="ATPase domain of HSP90 chaperone/DNA topoisomerase II/histidine kinase"/>
    <property type="match status" value="1"/>
</dbReference>
<dbReference type="EMBL" id="DRNB01000304">
    <property type="protein sequence ID" value="HHJ64881.1"/>
    <property type="molecule type" value="Genomic_DNA"/>
</dbReference>
<dbReference type="GO" id="GO:0005737">
    <property type="term" value="C:cytoplasm"/>
    <property type="evidence" value="ECO:0007669"/>
    <property type="project" value="InterPro"/>
</dbReference>
<dbReference type="PRINTS" id="PR00344">
    <property type="entry name" value="BCTRLSENSOR"/>
</dbReference>
<dbReference type="InterPro" id="IPR004358">
    <property type="entry name" value="Sig_transdc_His_kin-like_C"/>
</dbReference>
<organism evidence="10">
    <name type="scientific">Aquifex aeolicus</name>
    <dbReference type="NCBI Taxonomy" id="63363"/>
    <lineage>
        <taxon>Bacteria</taxon>
        <taxon>Pseudomonadati</taxon>
        <taxon>Aquificota</taxon>
        <taxon>Aquificia</taxon>
        <taxon>Aquificales</taxon>
        <taxon>Aquificaceae</taxon>
        <taxon>Aquifex</taxon>
    </lineage>
</organism>
<evidence type="ECO:0000256" key="7">
    <source>
        <dbReference type="SAM" id="MobiDB-lite"/>
    </source>
</evidence>